<dbReference type="Gene3D" id="1.10.10.60">
    <property type="entry name" value="Homeodomain-like"/>
    <property type="match status" value="1"/>
</dbReference>
<sequence>MIKVLYINALIWWHIIGKQRLTRLYTLFNITAMINLNVSSDIAYQRSGMTADHHFFNIQKLEDGAVHSINKRADTRYRIIFLKNGECEYVMDRRKLAIDNSKIGIVRPNNAFSLAGYEAAHGYMISFSHDFLQLSTGSSALLQSVFLNLGDIDQIPVPKSEHRFLKDVMERLIYEYNTSNGMKDEVVRGLFQVFAAFLSRATAHLQPVNQGKCLQQTKKFFSLLDQHFTTLKMPADYARLMAVTPAYLNNMVKETLGNTTSYFIQQRILAEAKRLMNYDEFNMKEVAYKLGFFDVSHFSKFFKRISGERFTDYKRNIAA</sequence>
<dbReference type="InterPro" id="IPR009057">
    <property type="entry name" value="Homeodomain-like_sf"/>
</dbReference>
<dbReference type="SUPFAM" id="SSF46689">
    <property type="entry name" value="Homeodomain-like"/>
    <property type="match status" value="1"/>
</dbReference>
<dbReference type="PANTHER" id="PTHR43280:SF32">
    <property type="entry name" value="TRANSCRIPTIONAL REGULATORY PROTEIN"/>
    <property type="match status" value="1"/>
</dbReference>
<organism evidence="5 6">
    <name type="scientific">Mucilaginibacter lutimaris</name>
    <dbReference type="NCBI Taxonomy" id="931629"/>
    <lineage>
        <taxon>Bacteria</taxon>
        <taxon>Pseudomonadati</taxon>
        <taxon>Bacteroidota</taxon>
        <taxon>Sphingobacteriia</taxon>
        <taxon>Sphingobacteriales</taxon>
        <taxon>Sphingobacteriaceae</taxon>
        <taxon>Mucilaginibacter</taxon>
    </lineage>
</organism>
<protein>
    <submittedName>
        <fullName evidence="5">Helix-turn-helix domain-containing protein</fullName>
    </submittedName>
</protein>
<evidence type="ECO:0000313" key="5">
    <source>
        <dbReference type="EMBL" id="MFD0764597.1"/>
    </source>
</evidence>
<keyword evidence="3" id="KW-0804">Transcription</keyword>
<dbReference type="Pfam" id="PF12833">
    <property type="entry name" value="HTH_18"/>
    <property type="match status" value="1"/>
</dbReference>
<keyword evidence="2" id="KW-0238">DNA-binding</keyword>
<keyword evidence="6" id="KW-1185">Reference proteome</keyword>
<evidence type="ECO:0000256" key="1">
    <source>
        <dbReference type="ARBA" id="ARBA00023015"/>
    </source>
</evidence>
<feature type="domain" description="HTH araC/xylS-type" evidence="4">
    <location>
        <begin position="218"/>
        <end position="316"/>
    </location>
</feature>
<dbReference type="RefSeq" id="WP_377140293.1">
    <property type="nucleotide sequence ID" value="NZ_JBHTIA010000003.1"/>
</dbReference>
<gene>
    <name evidence="5" type="ORF">ACFQZI_07010</name>
</gene>
<reference evidence="6" key="1">
    <citation type="journal article" date="2019" name="Int. J. Syst. Evol. Microbiol.">
        <title>The Global Catalogue of Microorganisms (GCM) 10K type strain sequencing project: providing services to taxonomists for standard genome sequencing and annotation.</title>
        <authorList>
            <consortium name="The Broad Institute Genomics Platform"/>
            <consortium name="The Broad Institute Genome Sequencing Center for Infectious Disease"/>
            <person name="Wu L."/>
            <person name="Ma J."/>
        </authorList>
    </citation>
    <scope>NUCLEOTIDE SEQUENCE [LARGE SCALE GENOMIC DNA]</scope>
    <source>
        <strain evidence="6">CCUG 60742</strain>
    </source>
</reference>
<evidence type="ECO:0000313" key="6">
    <source>
        <dbReference type="Proteomes" id="UP001597073"/>
    </source>
</evidence>
<comment type="caution">
    <text evidence="5">The sequence shown here is derived from an EMBL/GenBank/DDBJ whole genome shotgun (WGS) entry which is preliminary data.</text>
</comment>
<evidence type="ECO:0000259" key="4">
    <source>
        <dbReference type="PROSITE" id="PS01124"/>
    </source>
</evidence>
<dbReference type="InterPro" id="IPR018060">
    <property type="entry name" value="HTH_AraC"/>
</dbReference>
<evidence type="ECO:0000256" key="2">
    <source>
        <dbReference type="ARBA" id="ARBA00023125"/>
    </source>
</evidence>
<dbReference type="PROSITE" id="PS01124">
    <property type="entry name" value="HTH_ARAC_FAMILY_2"/>
    <property type="match status" value="1"/>
</dbReference>
<accession>A0ABW2ZEH7</accession>
<dbReference type="SMART" id="SM00342">
    <property type="entry name" value="HTH_ARAC"/>
    <property type="match status" value="1"/>
</dbReference>
<evidence type="ECO:0000256" key="3">
    <source>
        <dbReference type="ARBA" id="ARBA00023163"/>
    </source>
</evidence>
<name>A0ABW2ZEH7_9SPHI</name>
<dbReference type="EMBL" id="JBHTIA010000003">
    <property type="protein sequence ID" value="MFD0764597.1"/>
    <property type="molecule type" value="Genomic_DNA"/>
</dbReference>
<dbReference type="PANTHER" id="PTHR43280">
    <property type="entry name" value="ARAC-FAMILY TRANSCRIPTIONAL REGULATOR"/>
    <property type="match status" value="1"/>
</dbReference>
<proteinExistence type="predicted"/>
<dbReference type="Proteomes" id="UP001597073">
    <property type="component" value="Unassembled WGS sequence"/>
</dbReference>
<keyword evidence="1" id="KW-0805">Transcription regulation</keyword>